<protein>
    <submittedName>
        <fullName evidence="1">Uncharacterized protein</fullName>
    </submittedName>
</protein>
<sequence length="33" mass="3584">MSDTARSDQVAQEVITVRGPIDPAEMGITQTHE</sequence>
<evidence type="ECO:0000313" key="1">
    <source>
        <dbReference type="EMBL" id="SVD56989.1"/>
    </source>
</evidence>
<organism evidence="1">
    <name type="scientific">marine metagenome</name>
    <dbReference type="NCBI Taxonomy" id="408172"/>
    <lineage>
        <taxon>unclassified sequences</taxon>
        <taxon>metagenomes</taxon>
        <taxon>ecological metagenomes</taxon>
    </lineage>
</organism>
<gene>
    <name evidence="1" type="ORF">METZ01_LOCUS409843</name>
</gene>
<dbReference type="AlphaFoldDB" id="A0A382WE61"/>
<name>A0A382WE61_9ZZZZ</name>
<proteinExistence type="predicted"/>
<dbReference type="Gene3D" id="3.20.20.140">
    <property type="entry name" value="Metal-dependent hydrolases"/>
    <property type="match status" value="1"/>
</dbReference>
<dbReference type="EMBL" id="UINC01159091">
    <property type="protein sequence ID" value="SVD56989.1"/>
    <property type="molecule type" value="Genomic_DNA"/>
</dbReference>
<accession>A0A382WE61</accession>
<reference evidence="1" key="1">
    <citation type="submission" date="2018-05" db="EMBL/GenBank/DDBJ databases">
        <authorList>
            <person name="Lanie J.A."/>
            <person name="Ng W.-L."/>
            <person name="Kazmierczak K.M."/>
            <person name="Andrzejewski T.M."/>
            <person name="Davidsen T.M."/>
            <person name="Wayne K.J."/>
            <person name="Tettelin H."/>
            <person name="Glass J.I."/>
            <person name="Rusch D."/>
            <person name="Podicherti R."/>
            <person name="Tsui H.-C.T."/>
            <person name="Winkler M.E."/>
        </authorList>
    </citation>
    <scope>NUCLEOTIDE SEQUENCE</scope>
</reference>
<feature type="non-terminal residue" evidence="1">
    <location>
        <position position="33"/>
    </location>
</feature>